<dbReference type="PROSITE" id="PS50866">
    <property type="entry name" value="GOLD"/>
    <property type="match status" value="1"/>
</dbReference>
<feature type="domain" description="GOLD" evidence="11">
    <location>
        <begin position="32"/>
        <end position="114"/>
    </location>
</feature>
<dbReference type="Pfam" id="PF01105">
    <property type="entry name" value="EMP24_GP25L"/>
    <property type="match status" value="1"/>
</dbReference>
<proteinExistence type="inferred from homology"/>
<feature type="transmembrane region" description="Helical" evidence="9">
    <location>
        <begin position="173"/>
        <end position="195"/>
    </location>
</feature>
<evidence type="ECO:0000256" key="8">
    <source>
        <dbReference type="RuleBase" id="RU003827"/>
    </source>
</evidence>
<dbReference type="PANTHER" id="PTHR22811">
    <property type="entry name" value="TRANSMEMBRANE EMP24 DOMAIN-CONTAINING PROTEIN"/>
    <property type="match status" value="1"/>
</dbReference>
<evidence type="ECO:0000256" key="5">
    <source>
        <dbReference type="ARBA" id="ARBA00022989"/>
    </source>
</evidence>
<dbReference type="GO" id="GO:0016020">
    <property type="term" value="C:membrane"/>
    <property type="evidence" value="ECO:0007669"/>
    <property type="project" value="UniProtKB-SubCell"/>
</dbReference>
<dbReference type="InterPro" id="IPR015720">
    <property type="entry name" value="Emp24-like"/>
</dbReference>
<comment type="subcellular location">
    <subcellularLocation>
        <location evidence="7">Endomembrane system</location>
        <topology evidence="7">Single-pass membrane protein</topology>
    </subcellularLocation>
    <subcellularLocation>
        <location evidence="1 8">Membrane</location>
        <topology evidence="1 8">Single-pass type I membrane protein</topology>
    </subcellularLocation>
</comment>
<name>X1ZJR4_CAPTE</name>
<keyword evidence="6 9" id="KW-0472">Membrane</keyword>
<dbReference type="EnsemblMetazoa" id="CapteT18698">
    <property type="protein sequence ID" value="CapteP18698"/>
    <property type="gene ID" value="CapteG18698"/>
</dbReference>
<evidence type="ECO:0000259" key="11">
    <source>
        <dbReference type="PROSITE" id="PS50866"/>
    </source>
</evidence>
<dbReference type="Proteomes" id="UP000014760">
    <property type="component" value="Unassembled WGS sequence"/>
</dbReference>
<evidence type="ECO:0000256" key="7">
    <source>
        <dbReference type="ARBA" id="ARBA00037847"/>
    </source>
</evidence>
<dbReference type="AlphaFoldDB" id="X1ZJR4"/>
<feature type="signal peptide" evidence="10">
    <location>
        <begin position="1"/>
        <end position="22"/>
    </location>
</feature>
<dbReference type="EMBL" id="AMQN01000480">
    <property type="status" value="NOT_ANNOTATED_CDS"/>
    <property type="molecule type" value="Genomic_DNA"/>
</dbReference>
<evidence type="ECO:0000256" key="1">
    <source>
        <dbReference type="ARBA" id="ARBA00004479"/>
    </source>
</evidence>
<evidence type="ECO:0000256" key="10">
    <source>
        <dbReference type="SAM" id="SignalP"/>
    </source>
</evidence>
<evidence type="ECO:0000256" key="2">
    <source>
        <dbReference type="ARBA" id="ARBA00007104"/>
    </source>
</evidence>
<evidence type="ECO:0000256" key="4">
    <source>
        <dbReference type="ARBA" id="ARBA00022729"/>
    </source>
</evidence>
<keyword evidence="3 8" id="KW-0812">Transmembrane</keyword>
<accession>X1ZJR4</accession>
<feature type="chain" id="PRO_5004948409" description="GOLD domain-containing protein" evidence="10">
    <location>
        <begin position="23"/>
        <end position="205"/>
    </location>
</feature>
<keyword evidence="5 9" id="KW-1133">Transmembrane helix</keyword>
<dbReference type="HOGENOM" id="CLU_066963_4_1_1"/>
<dbReference type="OMA" id="MQVRDRN"/>
<evidence type="ECO:0000313" key="12">
    <source>
        <dbReference type="EnsemblMetazoa" id="CapteP18698"/>
    </source>
</evidence>
<evidence type="ECO:0000313" key="13">
    <source>
        <dbReference type="Proteomes" id="UP000014760"/>
    </source>
</evidence>
<organism evidence="12 13">
    <name type="scientific">Capitella teleta</name>
    <name type="common">Polychaete worm</name>
    <dbReference type="NCBI Taxonomy" id="283909"/>
    <lineage>
        <taxon>Eukaryota</taxon>
        <taxon>Metazoa</taxon>
        <taxon>Spiralia</taxon>
        <taxon>Lophotrochozoa</taxon>
        <taxon>Annelida</taxon>
        <taxon>Polychaeta</taxon>
        <taxon>Sedentaria</taxon>
        <taxon>Scolecida</taxon>
        <taxon>Capitellidae</taxon>
        <taxon>Capitella</taxon>
    </lineage>
</organism>
<comment type="similarity">
    <text evidence="2 8">Belongs to the EMP24/GP25L family.</text>
</comment>
<evidence type="ECO:0000256" key="6">
    <source>
        <dbReference type="ARBA" id="ARBA00023136"/>
    </source>
</evidence>
<dbReference type="GO" id="GO:0012505">
    <property type="term" value="C:endomembrane system"/>
    <property type="evidence" value="ECO:0007669"/>
    <property type="project" value="UniProtKB-SubCell"/>
</dbReference>
<sequence>MDPYAVILSVLACLMLFKASDAYFINIDANAEECFFDKVTSGTKMSLMFEVAEGGFLDIDVKIVGPDGKNIYYGERESNGKYTFAAHMDGVYKYCFSNQMSTMTPKIVMFSMDIGDKPKVDMDKESEAAHHNKLEEMINELSTSLTGVKHEQEYMEVRERIHRAINDNTNSRVVLWSFFEALVLIAMTLGQVYYLKRFFEVRRVV</sequence>
<reference evidence="13" key="1">
    <citation type="submission" date="2012-12" db="EMBL/GenBank/DDBJ databases">
        <authorList>
            <person name="Hellsten U."/>
            <person name="Grimwood J."/>
            <person name="Chapman J.A."/>
            <person name="Shapiro H."/>
            <person name="Aerts A."/>
            <person name="Otillar R.P."/>
            <person name="Terry A.Y."/>
            <person name="Boore J.L."/>
            <person name="Simakov O."/>
            <person name="Marletaz F."/>
            <person name="Cho S.-J."/>
            <person name="Edsinger-Gonzales E."/>
            <person name="Havlak P."/>
            <person name="Kuo D.-H."/>
            <person name="Larsson T."/>
            <person name="Lv J."/>
            <person name="Arendt D."/>
            <person name="Savage R."/>
            <person name="Osoegawa K."/>
            <person name="de Jong P."/>
            <person name="Lindberg D.R."/>
            <person name="Seaver E.C."/>
            <person name="Weisblat D.A."/>
            <person name="Putnam N.H."/>
            <person name="Grigoriev I.V."/>
            <person name="Rokhsar D.S."/>
        </authorList>
    </citation>
    <scope>NUCLEOTIDE SEQUENCE</scope>
    <source>
        <strain evidence="13">I ESC-2004</strain>
    </source>
</reference>
<keyword evidence="13" id="KW-1185">Reference proteome</keyword>
<evidence type="ECO:0000256" key="3">
    <source>
        <dbReference type="ARBA" id="ARBA00022692"/>
    </source>
</evidence>
<evidence type="ECO:0000256" key="9">
    <source>
        <dbReference type="SAM" id="Phobius"/>
    </source>
</evidence>
<dbReference type="InterPro" id="IPR009038">
    <property type="entry name" value="GOLD_dom"/>
</dbReference>
<dbReference type="InterPro" id="IPR036598">
    <property type="entry name" value="GOLD_dom_sf"/>
</dbReference>
<reference evidence="13" key="2">
    <citation type="journal article" date="2013" name="Nature">
        <title>Insights into bilaterian evolution from three spiralian genomes.</title>
        <authorList>
            <person name="Simakov O."/>
            <person name="Marletaz F."/>
            <person name="Cho S.J."/>
            <person name="Edsinger-Gonzales E."/>
            <person name="Havlak P."/>
            <person name="Hellsten U."/>
            <person name="Kuo D.H."/>
            <person name="Larsson T."/>
            <person name="Lv J."/>
            <person name="Arendt D."/>
            <person name="Savage R."/>
            <person name="Osoegawa K."/>
            <person name="de Jong P."/>
            <person name="Grimwood J."/>
            <person name="Chapman J.A."/>
            <person name="Shapiro H."/>
            <person name="Aerts A."/>
            <person name="Otillar R.P."/>
            <person name="Terry A.Y."/>
            <person name="Boore J.L."/>
            <person name="Grigoriev I.V."/>
            <person name="Lindberg D.R."/>
            <person name="Seaver E.C."/>
            <person name="Weisblat D.A."/>
            <person name="Putnam N.H."/>
            <person name="Rokhsar D.S."/>
        </authorList>
    </citation>
    <scope>NUCLEOTIDE SEQUENCE</scope>
    <source>
        <strain evidence="13">I ESC-2004</strain>
    </source>
</reference>
<dbReference type="SUPFAM" id="SSF101576">
    <property type="entry name" value="Supernatant protein factor (SPF), C-terminal domain"/>
    <property type="match status" value="1"/>
</dbReference>
<dbReference type="SMART" id="SM01190">
    <property type="entry name" value="EMP24_GP25L"/>
    <property type="match status" value="1"/>
</dbReference>
<protein>
    <recommendedName>
        <fullName evidence="11">GOLD domain-containing protein</fullName>
    </recommendedName>
</protein>
<dbReference type="OrthoDB" id="1929172at2759"/>
<reference evidence="12" key="3">
    <citation type="submission" date="2015-06" db="UniProtKB">
        <authorList>
            <consortium name="EnsemblMetazoa"/>
        </authorList>
    </citation>
    <scope>IDENTIFICATION</scope>
</reference>
<keyword evidence="4 10" id="KW-0732">Signal</keyword>